<dbReference type="PANTHER" id="PTHR12110:SF41">
    <property type="entry name" value="INOSOSE DEHYDRATASE"/>
    <property type="match status" value="1"/>
</dbReference>
<name>A0ABW5XLK9_9SPHI</name>
<evidence type="ECO:0000313" key="3">
    <source>
        <dbReference type="Proteomes" id="UP001597601"/>
    </source>
</evidence>
<reference evidence="3" key="1">
    <citation type="journal article" date="2019" name="Int. J. Syst. Evol. Microbiol.">
        <title>The Global Catalogue of Microorganisms (GCM) 10K type strain sequencing project: providing services to taxonomists for standard genome sequencing and annotation.</title>
        <authorList>
            <consortium name="The Broad Institute Genomics Platform"/>
            <consortium name="The Broad Institute Genome Sequencing Center for Infectious Disease"/>
            <person name="Wu L."/>
            <person name="Ma J."/>
        </authorList>
    </citation>
    <scope>NUCLEOTIDE SEQUENCE [LARGE SCALE GENOMIC DNA]</scope>
    <source>
        <strain evidence="3">KCTC 52232</strain>
    </source>
</reference>
<dbReference type="Proteomes" id="UP001597601">
    <property type="component" value="Unassembled WGS sequence"/>
</dbReference>
<dbReference type="EMBL" id="JBHUON010000006">
    <property type="protein sequence ID" value="MFD2864530.1"/>
    <property type="molecule type" value="Genomic_DNA"/>
</dbReference>
<dbReference type="PANTHER" id="PTHR12110">
    <property type="entry name" value="HYDROXYPYRUVATE ISOMERASE"/>
    <property type="match status" value="1"/>
</dbReference>
<feature type="domain" description="Xylose isomerase-like TIM barrel" evidence="1">
    <location>
        <begin position="52"/>
        <end position="273"/>
    </location>
</feature>
<dbReference type="InterPro" id="IPR006311">
    <property type="entry name" value="TAT_signal"/>
</dbReference>
<dbReference type="Gene3D" id="3.20.20.150">
    <property type="entry name" value="Divalent-metal-dependent TIM barrel enzymes"/>
    <property type="match status" value="1"/>
</dbReference>
<sequence length="291" mass="32113">MTNRRSFLKQAGLLSAGVMVAPHLLSAKPIKNIGLQLYSLRDIIGKDVSGTIAKVAAAGYKEVEPYGYSKKAGFWGLQPKEFSALLKQNGLTTPAAHYDMNQFLGSEKTENLEAYIEAANATGQSHVIIPSINHDFIKTVDDCKAVADKMNKAGEILKKSGLKLGYHNHNFEWQPVGDTTFYDTILKNTDPKLVDMELDLYWVVRSKQDAVGLFAKNPGRFKFVHVKDMDKAKPGLNTEIGAGSVDFLSILAKAKQGGVEHFIVEQENFTNIDPYVSITQSAKYVKDKISI</sequence>
<dbReference type="SUPFAM" id="SSF51658">
    <property type="entry name" value="Xylose isomerase-like"/>
    <property type="match status" value="1"/>
</dbReference>
<accession>A0ABW5XLK9</accession>
<dbReference type="PROSITE" id="PS51318">
    <property type="entry name" value="TAT"/>
    <property type="match status" value="1"/>
</dbReference>
<dbReference type="RefSeq" id="WP_377125145.1">
    <property type="nucleotide sequence ID" value="NZ_JBHUON010000006.1"/>
</dbReference>
<dbReference type="InterPro" id="IPR050312">
    <property type="entry name" value="IolE/XylAMocC-like"/>
</dbReference>
<evidence type="ECO:0000313" key="2">
    <source>
        <dbReference type="EMBL" id="MFD2864530.1"/>
    </source>
</evidence>
<gene>
    <name evidence="2" type="ORF">ACFSYC_07485</name>
</gene>
<organism evidence="2 3">
    <name type="scientific">Mucilaginibacter antarcticus</name>
    <dbReference type="NCBI Taxonomy" id="1855725"/>
    <lineage>
        <taxon>Bacteria</taxon>
        <taxon>Pseudomonadati</taxon>
        <taxon>Bacteroidota</taxon>
        <taxon>Sphingobacteriia</taxon>
        <taxon>Sphingobacteriales</taxon>
        <taxon>Sphingobacteriaceae</taxon>
        <taxon>Mucilaginibacter</taxon>
    </lineage>
</organism>
<protein>
    <submittedName>
        <fullName evidence="2">TIM barrel protein</fullName>
    </submittedName>
</protein>
<evidence type="ECO:0000259" key="1">
    <source>
        <dbReference type="Pfam" id="PF01261"/>
    </source>
</evidence>
<keyword evidence="3" id="KW-1185">Reference proteome</keyword>
<comment type="caution">
    <text evidence="2">The sequence shown here is derived from an EMBL/GenBank/DDBJ whole genome shotgun (WGS) entry which is preliminary data.</text>
</comment>
<dbReference type="InterPro" id="IPR013022">
    <property type="entry name" value="Xyl_isomerase-like_TIM-brl"/>
</dbReference>
<proteinExistence type="predicted"/>
<dbReference type="Pfam" id="PF01261">
    <property type="entry name" value="AP_endonuc_2"/>
    <property type="match status" value="1"/>
</dbReference>
<dbReference type="InterPro" id="IPR036237">
    <property type="entry name" value="Xyl_isomerase-like_sf"/>
</dbReference>